<dbReference type="PANTHER" id="PTHR38477">
    <property type="entry name" value="HYPOTHETICAL EXPORTED PROTEIN"/>
    <property type="match status" value="1"/>
</dbReference>
<protein>
    <submittedName>
        <fullName evidence="2">Murein L,D-transpeptidase catalytic domain-containing protein</fullName>
    </submittedName>
</protein>
<evidence type="ECO:0000256" key="1">
    <source>
        <dbReference type="SAM" id="SignalP"/>
    </source>
</evidence>
<keyword evidence="1" id="KW-0732">Signal</keyword>
<keyword evidence="3" id="KW-1185">Reference proteome</keyword>
<dbReference type="PROSITE" id="PS51257">
    <property type="entry name" value="PROKAR_LIPOPROTEIN"/>
    <property type="match status" value="1"/>
</dbReference>
<proteinExistence type="predicted"/>
<evidence type="ECO:0000313" key="3">
    <source>
        <dbReference type="Proteomes" id="UP001597215"/>
    </source>
</evidence>
<dbReference type="InterPro" id="IPR032676">
    <property type="entry name" value="YkuD_2"/>
</dbReference>
<accession>A0ABW4MBX1</accession>
<dbReference type="Pfam" id="PF13645">
    <property type="entry name" value="YkuD_2"/>
    <property type="match status" value="1"/>
</dbReference>
<sequence>MSMKQVGRRQFIRNSVLAGAGVACASFPLAGAYAQSTAAVELDPRLLARAGAALARHGDKIFSRDMLAIADFSQPSGLPRFHLFNLLNGNNTTLLVSHGIGSDRTHSGRLQQFSNVPGSEATSSGAYLIGEGYIGKYGASRRLIGLDPENDQAENRAIVIHPARYVSKSLVATQGKVGRSQGCFAFSFDDIGQVLSQLAPGSLLYADKL</sequence>
<dbReference type="InterPro" id="IPR006311">
    <property type="entry name" value="TAT_signal"/>
</dbReference>
<organism evidence="2 3">
    <name type="scientific">Sphingorhabdus buctiana</name>
    <dbReference type="NCBI Taxonomy" id="1508805"/>
    <lineage>
        <taxon>Bacteria</taxon>
        <taxon>Pseudomonadati</taxon>
        <taxon>Pseudomonadota</taxon>
        <taxon>Alphaproteobacteria</taxon>
        <taxon>Sphingomonadales</taxon>
        <taxon>Sphingomonadaceae</taxon>
        <taxon>Sphingorhabdus</taxon>
    </lineage>
</organism>
<reference evidence="3" key="1">
    <citation type="journal article" date="2019" name="Int. J. Syst. Evol. Microbiol.">
        <title>The Global Catalogue of Microorganisms (GCM) 10K type strain sequencing project: providing services to taxonomists for standard genome sequencing and annotation.</title>
        <authorList>
            <consortium name="The Broad Institute Genomics Platform"/>
            <consortium name="The Broad Institute Genome Sequencing Center for Infectious Disease"/>
            <person name="Wu L."/>
            <person name="Ma J."/>
        </authorList>
    </citation>
    <scope>NUCLEOTIDE SEQUENCE [LARGE SCALE GENOMIC DNA]</scope>
    <source>
        <strain evidence="3">CGMCC 1.12449</strain>
    </source>
</reference>
<name>A0ABW4MBX1_9SPHN</name>
<feature type="signal peptide" evidence="1">
    <location>
        <begin position="1"/>
        <end position="25"/>
    </location>
</feature>
<gene>
    <name evidence="2" type="ORF">ACFSAG_01760</name>
</gene>
<dbReference type="Proteomes" id="UP001597215">
    <property type="component" value="Unassembled WGS sequence"/>
</dbReference>
<dbReference type="RefSeq" id="WP_381510880.1">
    <property type="nucleotide sequence ID" value="NZ_JBHUEL010000002.1"/>
</dbReference>
<dbReference type="PROSITE" id="PS51318">
    <property type="entry name" value="TAT"/>
    <property type="match status" value="1"/>
</dbReference>
<feature type="chain" id="PRO_5045104215" evidence="1">
    <location>
        <begin position="26"/>
        <end position="209"/>
    </location>
</feature>
<comment type="caution">
    <text evidence="2">The sequence shown here is derived from an EMBL/GenBank/DDBJ whole genome shotgun (WGS) entry which is preliminary data.</text>
</comment>
<dbReference type="PANTHER" id="PTHR38477:SF1">
    <property type="entry name" value="MUREIN L,D-TRANSPEPTIDASE CATALYTIC DOMAIN FAMILY PROTEIN"/>
    <property type="match status" value="1"/>
</dbReference>
<evidence type="ECO:0000313" key="2">
    <source>
        <dbReference type="EMBL" id="MFD1765566.1"/>
    </source>
</evidence>
<dbReference type="EMBL" id="JBHUEL010000002">
    <property type="protein sequence ID" value="MFD1765566.1"/>
    <property type="molecule type" value="Genomic_DNA"/>
</dbReference>